<keyword evidence="15" id="KW-1185">Reference proteome</keyword>
<evidence type="ECO:0000313" key="15">
    <source>
        <dbReference type="Proteomes" id="UP000789759"/>
    </source>
</evidence>
<dbReference type="PANTHER" id="PTHR22762:SF54">
    <property type="entry name" value="BCDNA.GH04962"/>
    <property type="match status" value="1"/>
</dbReference>
<evidence type="ECO:0000259" key="11">
    <source>
        <dbReference type="Pfam" id="PF13802"/>
    </source>
</evidence>
<dbReference type="Pfam" id="PF13802">
    <property type="entry name" value="Gal_mutarotas_2"/>
    <property type="match status" value="1"/>
</dbReference>
<dbReference type="InterPro" id="IPR017853">
    <property type="entry name" value="GH"/>
</dbReference>
<keyword evidence="6" id="KW-0256">Endoplasmic reticulum</keyword>
<dbReference type="Pfam" id="PF21365">
    <property type="entry name" value="Glyco_hydro_31_3rd"/>
    <property type="match status" value="1"/>
</dbReference>
<dbReference type="SUPFAM" id="SSF51011">
    <property type="entry name" value="Glycosyl hydrolase domain"/>
    <property type="match status" value="1"/>
</dbReference>
<dbReference type="GO" id="GO:0017177">
    <property type="term" value="C:glucosidase II complex"/>
    <property type="evidence" value="ECO:0007669"/>
    <property type="project" value="TreeGrafter"/>
</dbReference>
<dbReference type="SUPFAM" id="SSF51445">
    <property type="entry name" value="(Trans)glycosidases"/>
    <property type="match status" value="1"/>
</dbReference>
<reference evidence="14" key="1">
    <citation type="submission" date="2021-06" db="EMBL/GenBank/DDBJ databases">
        <authorList>
            <person name="Kallberg Y."/>
            <person name="Tangrot J."/>
            <person name="Rosling A."/>
        </authorList>
    </citation>
    <scope>NUCLEOTIDE SEQUENCE</scope>
    <source>
        <strain evidence="14">FL966</strain>
    </source>
</reference>
<dbReference type="GO" id="GO:0006491">
    <property type="term" value="P:N-glycan processing"/>
    <property type="evidence" value="ECO:0007669"/>
    <property type="project" value="TreeGrafter"/>
</dbReference>
<dbReference type="GO" id="GO:0030246">
    <property type="term" value="F:carbohydrate binding"/>
    <property type="evidence" value="ECO:0007669"/>
    <property type="project" value="InterPro"/>
</dbReference>
<accession>A0A9N8W099</accession>
<evidence type="ECO:0000256" key="6">
    <source>
        <dbReference type="ARBA" id="ARBA00022824"/>
    </source>
</evidence>
<proteinExistence type="inferred from homology"/>
<feature type="domain" description="Glycoside hydrolase family 31 N-terminal" evidence="11">
    <location>
        <begin position="410"/>
        <end position="636"/>
    </location>
</feature>
<dbReference type="InterPro" id="IPR027417">
    <property type="entry name" value="P-loop_NTPase"/>
</dbReference>
<protein>
    <recommendedName>
        <fullName evidence="9">Glucosidase II subunit alpha</fullName>
    </recommendedName>
</protein>
<dbReference type="AlphaFoldDB" id="A0A9N8W099"/>
<comment type="caution">
    <text evidence="14">The sequence shown here is derived from an EMBL/GenBank/DDBJ whole genome shotgun (WGS) entry which is preliminary data.</text>
</comment>
<dbReference type="InterPro" id="IPR013780">
    <property type="entry name" value="Glyco_hydro_b"/>
</dbReference>
<feature type="domain" description="Glycoside hydrolase family 31 TIM barrel" evidence="10">
    <location>
        <begin position="697"/>
        <end position="1024"/>
    </location>
</feature>
<evidence type="ECO:0000256" key="4">
    <source>
        <dbReference type="ARBA" id="ARBA00022729"/>
    </source>
</evidence>
<dbReference type="FunFam" id="2.60.40.1180:FF:000023">
    <property type="entry name" value="neutral alpha-glucosidase AB isoform X2"/>
    <property type="match status" value="1"/>
</dbReference>
<dbReference type="GO" id="GO:0005975">
    <property type="term" value="P:carbohydrate metabolic process"/>
    <property type="evidence" value="ECO:0007669"/>
    <property type="project" value="InterPro"/>
</dbReference>
<evidence type="ECO:0000256" key="7">
    <source>
        <dbReference type="ARBA" id="ARBA00023180"/>
    </source>
</evidence>
<dbReference type="PANTHER" id="PTHR22762">
    <property type="entry name" value="ALPHA-GLUCOSIDASE"/>
    <property type="match status" value="1"/>
</dbReference>
<keyword evidence="7" id="KW-0325">Glycoprotein</keyword>
<dbReference type="CDD" id="cd18809">
    <property type="entry name" value="SF1_C_RecD"/>
    <property type="match status" value="1"/>
</dbReference>
<dbReference type="Pfam" id="PF01055">
    <property type="entry name" value="Glyco_hydro_31_2nd"/>
    <property type="match status" value="1"/>
</dbReference>
<dbReference type="Pfam" id="PF17137">
    <property type="entry name" value="DUF5110"/>
    <property type="match status" value="1"/>
</dbReference>
<dbReference type="InterPro" id="IPR025887">
    <property type="entry name" value="Glyco_hydro_31_N_dom"/>
</dbReference>
<evidence type="ECO:0000256" key="3">
    <source>
        <dbReference type="ARBA" id="ARBA00007806"/>
    </source>
</evidence>
<dbReference type="SUPFAM" id="SSF74650">
    <property type="entry name" value="Galactose mutarotase-like"/>
    <property type="match status" value="1"/>
</dbReference>
<dbReference type="Gene3D" id="3.20.20.80">
    <property type="entry name" value="Glycosidases"/>
    <property type="match status" value="2"/>
</dbReference>
<feature type="domain" description="Glycosyl hydrolase family 31 C-terminal" evidence="13">
    <location>
        <begin position="1032"/>
        <end position="1119"/>
    </location>
</feature>
<comment type="pathway">
    <text evidence="2">Glycan metabolism; N-glycan metabolism.</text>
</comment>
<sequence>MFYFTILEDLNKPIESLHAIVMGIANTSKSYIIKTIYNHMFGMAQEYEINPKEDSLVLILVPTGVITFSINNYTIHSAFLLSINFKNLELNSESLKRFQQSFKNVKIILFDKKNIISSFRLETIQRQAGNSKEQYVFHSLLLHLHNGRSTEDDWQLLNNRVYTLVSPTEELNLSIAKIKTVHSGTGARNAPFDTTNGLESVLFLSISACLGRTSPSLPTVILIKMNNYTGPTLSISNYHQVVPIRPIKYTWEGKSGTCSRMQFPLCLAWAITIHKSQGLTLPQAVINLGNKEFATGLTFVGVSRVRTLTNLLFDSAFSFDRLQKLGQNARLLTRCGPIHDFIAVKRQDFKTCEQSSFCKRNRAYADSLTANNSLVSPYSVIQDSIIIKDGIISGDLINSENNIIFIFELHLLDIGAARLRINEKKPLKPRYDKVKDWALVQDPLITLEYTLIPSTKPGVTSLSFGKERKQIVSIYHSPFRVEFLVNDMPIITLNDRGFLNFEHLRKKDAPRLVDQSNSDNNVIEENEIDKGLWKESFNGKEDPKPNGPESIGLDISFPGFGHVYGIPEHASTFSLKETRGGDGAYTDPYRLYNLDVFEYEIDNPMALYGSIPFMMAHRKGASAAILWLNAAETWIDITKNKEDKHRLSSLLGFGKSTPTSTNTHWFSESGIIDVFAFLGPTTSDIFRQYGLLTGFTALPQSFAIAYHQCRWNYLNQDDVAEVDEGFDKYDIPYDVIWLDIEHTDGKKYFTWDSVKFPSPEQMQNAIGKKGRKMVTIIDPHIKVDNDFYVHKEAGDLDLFIKESDGRVFNGWCWPGSSSWVDYTNPSAQTWWIKKFAFDQYKGSTEFLFTWNDMNEPSVFNGPEITMPKDLIHYDGWEHRDLHNLYGLAYHSTTAKGLINRHNPPRRPFVLSRAFFAGSQRYGAIWTGDNFAKWDHLAISTPMLLTIGISGLPFSGADVGGFFGNPEPELLIRWYQAGSFQPFFRAHAHIDTKRREPWLFGDPYTGYIRDIIRERYALLPLWYTLFHEASTTGMPIIRPIFTVYPEEEETYAMEDQFFVGNSLLVKPIVNQGQTSTEVYFPGNEIYYDYFTLKKIHGTGKVQIEAPLNKIPVFLRGGSIVPKRQRIRRSSAAMRTDPFTLLIALDKKGEATGSLYLDDGETYDYEKGHFVHLQFKFSARNLASKSLSLLKNDKNLYAQSINSVRVERIIVLGLDVKPKNIFANCIEATKNFSRELQFGFAATTSADVIIIKGTDLLITEEWSVDFS</sequence>
<evidence type="ECO:0000256" key="5">
    <source>
        <dbReference type="ARBA" id="ARBA00022801"/>
    </source>
</evidence>
<evidence type="ECO:0000259" key="13">
    <source>
        <dbReference type="Pfam" id="PF21365"/>
    </source>
</evidence>
<organism evidence="14 15">
    <name type="scientific">Cetraspora pellucida</name>
    <dbReference type="NCBI Taxonomy" id="1433469"/>
    <lineage>
        <taxon>Eukaryota</taxon>
        <taxon>Fungi</taxon>
        <taxon>Fungi incertae sedis</taxon>
        <taxon>Mucoromycota</taxon>
        <taxon>Glomeromycotina</taxon>
        <taxon>Glomeromycetes</taxon>
        <taxon>Diversisporales</taxon>
        <taxon>Gigasporaceae</taxon>
        <taxon>Cetraspora</taxon>
    </lineage>
</organism>
<evidence type="ECO:0000256" key="8">
    <source>
        <dbReference type="ARBA" id="ARBA00023295"/>
    </source>
</evidence>
<evidence type="ECO:0000256" key="9">
    <source>
        <dbReference type="ARBA" id="ARBA00042895"/>
    </source>
</evidence>
<dbReference type="CDD" id="cd06603">
    <property type="entry name" value="GH31_GANC_GANAB_alpha"/>
    <property type="match status" value="1"/>
</dbReference>
<dbReference type="InterPro" id="IPR048395">
    <property type="entry name" value="Glyco_hydro_31_C"/>
</dbReference>
<feature type="domain" description="DUF5110" evidence="12">
    <location>
        <begin position="1138"/>
        <end position="1188"/>
    </location>
</feature>
<dbReference type="InterPro" id="IPR000322">
    <property type="entry name" value="Glyco_hydro_31_TIM"/>
</dbReference>
<evidence type="ECO:0000259" key="10">
    <source>
        <dbReference type="Pfam" id="PF01055"/>
    </source>
</evidence>
<dbReference type="Gene3D" id="2.60.40.1180">
    <property type="entry name" value="Golgi alpha-mannosidase II"/>
    <property type="match status" value="2"/>
</dbReference>
<comment type="subcellular location">
    <subcellularLocation>
        <location evidence="1">Endoplasmic reticulum</location>
    </subcellularLocation>
</comment>
<keyword evidence="5" id="KW-0378">Hydrolase</keyword>
<dbReference type="CDD" id="cd14752">
    <property type="entry name" value="GH31_N"/>
    <property type="match status" value="1"/>
</dbReference>
<dbReference type="InterPro" id="IPR011013">
    <property type="entry name" value="Gal_mutarotase_sf_dom"/>
</dbReference>
<dbReference type="Proteomes" id="UP000789759">
    <property type="component" value="Unassembled WGS sequence"/>
</dbReference>
<dbReference type="FunFam" id="3.20.20.80:FF:000039">
    <property type="entry name" value="Glucosidase, alpha neutral C"/>
    <property type="match status" value="1"/>
</dbReference>
<evidence type="ECO:0000313" key="14">
    <source>
        <dbReference type="EMBL" id="CAG8467582.1"/>
    </source>
</evidence>
<dbReference type="OrthoDB" id="3237269at2759"/>
<keyword evidence="4" id="KW-0732">Signal</keyword>
<evidence type="ECO:0000259" key="12">
    <source>
        <dbReference type="Pfam" id="PF17137"/>
    </source>
</evidence>
<dbReference type="InterPro" id="IPR033403">
    <property type="entry name" value="DUF5110"/>
</dbReference>
<evidence type="ECO:0000256" key="2">
    <source>
        <dbReference type="ARBA" id="ARBA00004833"/>
    </source>
</evidence>
<gene>
    <name evidence="14" type="ORF">CPELLU_LOCUS916</name>
</gene>
<dbReference type="GO" id="GO:0090599">
    <property type="term" value="F:alpha-glucosidase activity"/>
    <property type="evidence" value="ECO:0007669"/>
    <property type="project" value="TreeGrafter"/>
</dbReference>
<name>A0A9N8W099_9GLOM</name>
<evidence type="ECO:0000256" key="1">
    <source>
        <dbReference type="ARBA" id="ARBA00004240"/>
    </source>
</evidence>
<dbReference type="Gene3D" id="2.60.40.1760">
    <property type="entry name" value="glycosyl hydrolase (family 31)"/>
    <property type="match status" value="1"/>
</dbReference>
<keyword evidence="8" id="KW-0326">Glycosidase</keyword>
<dbReference type="EMBL" id="CAJVQA010000307">
    <property type="protein sequence ID" value="CAG8467582.1"/>
    <property type="molecule type" value="Genomic_DNA"/>
</dbReference>
<comment type="similarity">
    <text evidence="3">Belongs to the glycosyl hydrolase 31 family.</text>
</comment>
<dbReference type="SUPFAM" id="SSF52540">
    <property type="entry name" value="P-loop containing nucleoside triphosphate hydrolases"/>
    <property type="match status" value="1"/>
</dbReference>